<keyword evidence="2" id="KW-0805">Transcription regulation</keyword>
<dbReference type="InterPro" id="IPR036390">
    <property type="entry name" value="WH_DNA-bd_sf"/>
</dbReference>
<gene>
    <name evidence="6" type="ordered locus">KKY_3766</name>
</gene>
<feature type="domain" description="HTH lysR-type" evidence="5">
    <location>
        <begin position="229"/>
        <end position="281"/>
    </location>
</feature>
<dbReference type="PANTHER" id="PTHR30126:SF98">
    <property type="entry name" value="HTH-TYPE TRANSCRIPTIONAL ACTIVATOR BAUR"/>
    <property type="match status" value="1"/>
</dbReference>
<evidence type="ECO:0000256" key="2">
    <source>
        <dbReference type="ARBA" id="ARBA00023015"/>
    </source>
</evidence>
<dbReference type="Proteomes" id="UP000008850">
    <property type="component" value="Chromosome"/>
</dbReference>
<evidence type="ECO:0000259" key="5">
    <source>
        <dbReference type="PROSITE" id="PS50931"/>
    </source>
</evidence>
<dbReference type="AlphaFoldDB" id="G4RCF4"/>
<dbReference type="SUPFAM" id="SSF46785">
    <property type="entry name" value="Winged helix' DNA-binding domain"/>
    <property type="match status" value="2"/>
</dbReference>
<sequence length="522" mass="57264">MNQILGSKPLFYRVSEPQNRFHFCWTRSKGRWRLQGANSVRGGEEAWRIELRAEMRALNSILVLKIACESWPLSNPNGRTASTVHDQADLFSSTRKADIEISARWLAYRAGTGHKVGRSRPRARGARSKMVRHELNLRHLRLMLAVAQTGSVTKAAQMCNISQPAVTQALKKLEAHFGVPLFDRNLNGVFVNGTGRILASRVERAMGLLDAAAGTLGTAPRLTASTARLKALVEVAHAENFSIAARNMGIAQPTIHRAITQLEEEVGRSLFQRTQFGSIPTRSGQLLAQAAQLAFAELAQAEMEIAEAVGRGTLSITIGGMPLSRSYVLPGTIAAFQARHADVHFRIVEGPYDTLLAGLRRAEIDLLFGALRSPAPVDDVIEEHLFNDELVIVSGPNHPLTRDGAPDFSQALAFPWVVAIPGTPARDQFDAHILKMGAMLPATLVETSSMILMRELLHKGPYLGAVSRLQAESEIGNGLMIPLPLAIEESRRAIGLTTRANWKPTPMQDEFLNLIRAEFKSR</sequence>
<keyword evidence="7" id="KW-1185">Reference proteome</keyword>
<protein>
    <submittedName>
        <fullName evidence="6">Transcriptional regulator, LysR family</fullName>
    </submittedName>
</protein>
<dbReference type="HOGENOM" id="CLU_039613_6_0_5"/>
<dbReference type="SUPFAM" id="SSF53850">
    <property type="entry name" value="Periplasmic binding protein-like II"/>
    <property type="match status" value="1"/>
</dbReference>
<feature type="domain" description="HTH lysR-type" evidence="5">
    <location>
        <begin position="135"/>
        <end position="192"/>
    </location>
</feature>
<dbReference type="Gene3D" id="3.40.190.290">
    <property type="match status" value="1"/>
</dbReference>
<dbReference type="GO" id="GO:0003700">
    <property type="term" value="F:DNA-binding transcription factor activity"/>
    <property type="evidence" value="ECO:0007669"/>
    <property type="project" value="InterPro"/>
</dbReference>
<proteinExistence type="inferred from homology"/>
<dbReference type="STRING" id="1082931.KKY_3766"/>
<evidence type="ECO:0000256" key="1">
    <source>
        <dbReference type="ARBA" id="ARBA00009437"/>
    </source>
</evidence>
<dbReference type="InterPro" id="IPR000847">
    <property type="entry name" value="LysR_HTH_N"/>
</dbReference>
<comment type="similarity">
    <text evidence="1">Belongs to the LysR transcriptional regulatory family.</text>
</comment>
<dbReference type="InterPro" id="IPR036388">
    <property type="entry name" value="WH-like_DNA-bd_sf"/>
</dbReference>
<dbReference type="PRINTS" id="PR00039">
    <property type="entry name" value="HTHLYSR"/>
</dbReference>
<dbReference type="Gene3D" id="1.10.10.10">
    <property type="entry name" value="Winged helix-like DNA-binding domain superfamily/Winged helix DNA-binding domain"/>
    <property type="match status" value="2"/>
</dbReference>
<dbReference type="EMBL" id="CP003075">
    <property type="protein sequence ID" value="AEQ53748.1"/>
    <property type="molecule type" value="Genomic_DNA"/>
</dbReference>
<evidence type="ECO:0000256" key="3">
    <source>
        <dbReference type="ARBA" id="ARBA00023125"/>
    </source>
</evidence>
<dbReference type="KEGG" id="phl:KKY_3766"/>
<dbReference type="eggNOG" id="COG0583">
    <property type="taxonomic scope" value="Bacteria"/>
</dbReference>
<evidence type="ECO:0000313" key="7">
    <source>
        <dbReference type="Proteomes" id="UP000008850"/>
    </source>
</evidence>
<name>G4RCF4_PELHB</name>
<keyword evidence="3" id="KW-0238">DNA-binding</keyword>
<dbReference type="Pfam" id="PF03466">
    <property type="entry name" value="LysR_substrate"/>
    <property type="match status" value="1"/>
</dbReference>
<dbReference type="PANTHER" id="PTHR30126">
    <property type="entry name" value="HTH-TYPE TRANSCRIPTIONAL REGULATOR"/>
    <property type="match status" value="1"/>
</dbReference>
<dbReference type="GO" id="GO:0000976">
    <property type="term" value="F:transcription cis-regulatory region binding"/>
    <property type="evidence" value="ECO:0007669"/>
    <property type="project" value="TreeGrafter"/>
</dbReference>
<accession>G4RCF4</accession>
<dbReference type="Pfam" id="PF00126">
    <property type="entry name" value="HTH_1"/>
    <property type="match status" value="2"/>
</dbReference>
<evidence type="ECO:0000313" key="6">
    <source>
        <dbReference type="EMBL" id="AEQ53748.1"/>
    </source>
</evidence>
<organism evidence="6 7">
    <name type="scientific">Pelagibacterium halotolerans (strain DSM 22347 / JCM 15775 / CGMCC 1.7692 / B2)</name>
    <dbReference type="NCBI Taxonomy" id="1082931"/>
    <lineage>
        <taxon>Bacteria</taxon>
        <taxon>Pseudomonadati</taxon>
        <taxon>Pseudomonadota</taxon>
        <taxon>Alphaproteobacteria</taxon>
        <taxon>Hyphomicrobiales</taxon>
        <taxon>Devosiaceae</taxon>
        <taxon>Pelagibacterium</taxon>
    </lineage>
</organism>
<reference evidence="6 7" key="1">
    <citation type="journal article" date="2012" name="J. Bacteriol.">
        <title>Complete genome sequence of Pelagibacterium halotolerans B2T.</title>
        <authorList>
            <person name="Huo Y.Y."/>
            <person name="Cheng H."/>
            <person name="Han X.F."/>
            <person name="Jiang X.W."/>
            <person name="Sun C."/>
            <person name="Zhang X.Q."/>
            <person name="Zhu X.F."/>
            <person name="Liu Y.F."/>
            <person name="Li P.F."/>
            <person name="Ni P.X."/>
            <person name="Wu M."/>
        </authorList>
    </citation>
    <scope>NUCLEOTIDE SEQUENCE [LARGE SCALE GENOMIC DNA]</scope>
    <source>
        <strain evidence="7">DSM 22347 / JCM 15775 / CGMCC 1.7692 / B2</strain>
    </source>
</reference>
<dbReference type="PROSITE" id="PS50931">
    <property type="entry name" value="HTH_LYSR"/>
    <property type="match status" value="2"/>
</dbReference>
<dbReference type="InterPro" id="IPR005119">
    <property type="entry name" value="LysR_subst-bd"/>
</dbReference>
<evidence type="ECO:0000256" key="4">
    <source>
        <dbReference type="ARBA" id="ARBA00023163"/>
    </source>
</evidence>
<keyword evidence="4" id="KW-0804">Transcription</keyword>